<gene>
    <name evidence="2" type="ORF">F4553_006698</name>
</gene>
<organism evidence="2 3">
    <name type="scientific">Allocatelliglobosispora scoriae</name>
    <dbReference type="NCBI Taxonomy" id="643052"/>
    <lineage>
        <taxon>Bacteria</taxon>
        <taxon>Bacillati</taxon>
        <taxon>Actinomycetota</taxon>
        <taxon>Actinomycetes</taxon>
        <taxon>Micromonosporales</taxon>
        <taxon>Micromonosporaceae</taxon>
        <taxon>Allocatelliglobosispora</taxon>
    </lineage>
</organism>
<keyword evidence="1" id="KW-0812">Transmembrane</keyword>
<protein>
    <recommendedName>
        <fullName evidence="4">DUF3307 domain-containing protein</fullName>
    </recommendedName>
</protein>
<evidence type="ECO:0000313" key="3">
    <source>
        <dbReference type="Proteomes" id="UP000587527"/>
    </source>
</evidence>
<keyword evidence="3" id="KW-1185">Reference proteome</keyword>
<proteinExistence type="predicted"/>
<evidence type="ECO:0008006" key="4">
    <source>
        <dbReference type="Google" id="ProtNLM"/>
    </source>
</evidence>
<feature type="transmembrane region" description="Helical" evidence="1">
    <location>
        <begin position="47"/>
        <end position="68"/>
    </location>
</feature>
<sequence>MPDTAATFACVFVAFYAAHTVGDHWIQTERQAARKGLPGWAGRRACLAHVATYTATLLAALTAVWLALDLPLTPWRVGLGLAVSAITHYIADRREPLRILARWTGHATFHSLGQPRPGHDDNPSLGTGAYAQDQSWHVAWLFIAALLTATP</sequence>
<dbReference type="Pfam" id="PF11750">
    <property type="entry name" value="DUF3307"/>
    <property type="match status" value="1"/>
</dbReference>
<keyword evidence="1" id="KW-1133">Transmembrane helix</keyword>
<evidence type="ECO:0000256" key="1">
    <source>
        <dbReference type="SAM" id="Phobius"/>
    </source>
</evidence>
<accession>A0A841BYP8</accession>
<evidence type="ECO:0000313" key="2">
    <source>
        <dbReference type="EMBL" id="MBB5873264.1"/>
    </source>
</evidence>
<dbReference type="EMBL" id="JACHMN010000003">
    <property type="protein sequence ID" value="MBB5873264.1"/>
    <property type="molecule type" value="Genomic_DNA"/>
</dbReference>
<comment type="caution">
    <text evidence="2">The sequence shown here is derived from an EMBL/GenBank/DDBJ whole genome shotgun (WGS) entry which is preliminary data.</text>
</comment>
<keyword evidence="1" id="KW-0472">Membrane</keyword>
<dbReference type="RefSeq" id="WP_184844179.1">
    <property type="nucleotide sequence ID" value="NZ_JACHMN010000003.1"/>
</dbReference>
<feature type="transmembrane region" description="Helical" evidence="1">
    <location>
        <begin position="6"/>
        <end position="26"/>
    </location>
</feature>
<dbReference type="Proteomes" id="UP000587527">
    <property type="component" value="Unassembled WGS sequence"/>
</dbReference>
<reference evidence="2 3" key="1">
    <citation type="submission" date="2020-08" db="EMBL/GenBank/DDBJ databases">
        <title>Sequencing the genomes of 1000 actinobacteria strains.</title>
        <authorList>
            <person name="Klenk H.-P."/>
        </authorList>
    </citation>
    <scope>NUCLEOTIDE SEQUENCE [LARGE SCALE GENOMIC DNA]</scope>
    <source>
        <strain evidence="2 3">DSM 45362</strain>
    </source>
</reference>
<name>A0A841BYP8_9ACTN</name>
<dbReference type="InterPro" id="IPR021737">
    <property type="entry name" value="Phage_phiKZ_Orf197"/>
</dbReference>
<dbReference type="AlphaFoldDB" id="A0A841BYP8"/>
<feature type="transmembrane region" description="Helical" evidence="1">
    <location>
        <begin position="74"/>
        <end position="91"/>
    </location>
</feature>